<organism evidence="1 2">
    <name type="scientific">Mycolicibacterium duvalii</name>
    <dbReference type="NCBI Taxonomy" id="39688"/>
    <lineage>
        <taxon>Bacteria</taxon>
        <taxon>Bacillati</taxon>
        <taxon>Actinomycetota</taxon>
        <taxon>Actinomycetes</taxon>
        <taxon>Mycobacteriales</taxon>
        <taxon>Mycobacteriaceae</taxon>
        <taxon>Mycolicibacterium</taxon>
    </lineage>
</organism>
<accession>A0A7I7K4C6</accession>
<dbReference type="EMBL" id="AP022563">
    <property type="protein sequence ID" value="BBX19040.1"/>
    <property type="molecule type" value="Genomic_DNA"/>
</dbReference>
<evidence type="ECO:0000313" key="2">
    <source>
        <dbReference type="Proteomes" id="UP000467006"/>
    </source>
</evidence>
<name>A0A7I7K4C6_9MYCO</name>
<dbReference type="RefSeq" id="WP_098005520.1">
    <property type="nucleotide sequence ID" value="NZ_AP022563.1"/>
</dbReference>
<dbReference type="OrthoDB" id="2151407at2"/>
<dbReference type="KEGG" id="mdu:MDUV_39000"/>
<protein>
    <submittedName>
        <fullName evidence="1">Membrane protein</fullName>
    </submittedName>
</protein>
<sequence>MRATAVVGFLTVVIALVAIAFALPAARSGPHGVPIGAAGPQAAGAQVAETLEQRAPGAFEVTYYPSEDALREAITSRDVYGGLVLPGRPGAAPTMLIATGASPAVAQLLTQLGATLGQQLGVPVGVEDLAPPTADDPRGAGLAASALPITLAGLLPAIALVLLLPGRPWTQLAAALSFTVISAVTLALLLRFVLGSIDHHVWAVTGALTLGIGAALMFLLGLGALFGRAGLAAGALLALLVGNPLSGLTSAPEMLPAGWGDVGQLLPQGATATLLRSAAAFGGAGSSTAVIVLSCWALAGLALVTAAAVRAGKSAPQ</sequence>
<proteinExistence type="predicted"/>
<reference evidence="1 2" key="1">
    <citation type="journal article" date="2019" name="Emerg. Microbes Infect.">
        <title>Comprehensive subspecies identification of 175 nontuberculous mycobacteria species based on 7547 genomic profiles.</title>
        <authorList>
            <person name="Matsumoto Y."/>
            <person name="Kinjo T."/>
            <person name="Motooka D."/>
            <person name="Nabeya D."/>
            <person name="Jung N."/>
            <person name="Uechi K."/>
            <person name="Horii T."/>
            <person name="Iida T."/>
            <person name="Fujita J."/>
            <person name="Nakamura S."/>
        </authorList>
    </citation>
    <scope>NUCLEOTIDE SEQUENCE [LARGE SCALE GENOMIC DNA]</scope>
    <source>
        <strain evidence="1 2">JCM 6396</strain>
    </source>
</reference>
<evidence type="ECO:0000313" key="1">
    <source>
        <dbReference type="EMBL" id="BBX19040.1"/>
    </source>
</evidence>
<keyword evidence="2" id="KW-1185">Reference proteome</keyword>
<dbReference type="AlphaFoldDB" id="A0A7I7K4C6"/>
<dbReference type="Proteomes" id="UP000467006">
    <property type="component" value="Chromosome"/>
</dbReference>
<gene>
    <name evidence="1" type="ORF">MDUV_39000</name>
</gene>